<protein>
    <submittedName>
        <fullName evidence="2">Uncharacterized protein</fullName>
    </submittedName>
</protein>
<dbReference type="AlphaFoldDB" id="A0A1I2ZY59"/>
<gene>
    <name evidence="2" type="ORF">SAMN04488066_103234</name>
</gene>
<feature type="compositionally biased region" description="Acidic residues" evidence="1">
    <location>
        <begin position="77"/>
        <end position="86"/>
    </location>
</feature>
<keyword evidence="3" id="KW-1185">Reference proteome</keyword>
<accession>A0A1I2ZY59</accession>
<sequence>MERRGILEFIGGVGCGTFVGYYIGAKELLGIQGSSTDSEQRSPDTDGSAETSPESETTPSDADETESEGPDTTPLYDDFEDGTLDDPEWRAVGGGPGGLAQENEIGVANDGHESQHSLYLDQGGSLSNFSAESTLDQTVSPSRISFYIKPMSADQYTKNQLRLINGDTIGIRFTNHIQNDGLYFRFGDGNDEEDRNRIRDGAIDPDVERFVQISMREIDWADGTIGEVYVDGEQVATDAPFENDIPGFDTVAFAAIGGGDTVFRVDDIGWQ</sequence>
<feature type="compositionally biased region" description="Polar residues" evidence="1">
    <location>
        <begin position="48"/>
        <end position="60"/>
    </location>
</feature>
<evidence type="ECO:0000256" key="1">
    <source>
        <dbReference type="SAM" id="MobiDB-lite"/>
    </source>
</evidence>
<dbReference type="OrthoDB" id="373331at2157"/>
<dbReference type="EMBL" id="FOPZ01000003">
    <property type="protein sequence ID" value="SFH42419.1"/>
    <property type="molecule type" value="Genomic_DNA"/>
</dbReference>
<evidence type="ECO:0000313" key="3">
    <source>
        <dbReference type="Proteomes" id="UP000323537"/>
    </source>
</evidence>
<feature type="region of interest" description="Disordered" evidence="1">
    <location>
        <begin position="33"/>
        <end position="101"/>
    </location>
</feature>
<reference evidence="2 3" key="1">
    <citation type="submission" date="2016-10" db="EMBL/GenBank/DDBJ databases">
        <authorList>
            <person name="Varghese N."/>
            <person name="Submissions S."/>
        </authorList>
    </citation>
    <scope>NUCLEOTIDE SEQUENCE [LARGE SCALE GENOMIC DNA]</scope>
    <source>
        <strain evidence="2 3">CGMCC 1.6377</strain>
    </source>
</reference>
<evidence type="ECO:0000313" key="2">
    <source>
        <dbReference type="EMBL" id="SFH42419.1"/>
    </source>
</evidence>
<dbReference type="Proteomes" id="UP000323537">
    <property type="component" value="Unassembled WGS sequence"/>
</dbReference>
<organism evidence="2 3">
    <name type="scientific">Halorubrum aquaticum</name>
    <dbReference type="NCBI Taxonomy" id="387340"/>
    <lineage>
        <taxon>Archaea</taxon>
        <taxon>Methanobacteriati</taxon>
        <taxon>Methanobacteriota</taxon>
        <taxon>Stenosarchaea group</taxon>
        <taxon>Halobacteria</taxon>
        <taxon>Halobacteriales</taxon>
        <taxon>Haloferacaceae</taxon>
        <taxon>Halorubrum</taxon>
    </lineage>
</organism>
<name>A0A1I2ZY59_9EURY</name>
<dbReference type="RefSeq" id="WP_149783653.1">
    <property type="nucleotide sequence ID" value="NZ_BAAADP010000001.1"/>
</dbReference>
<proteinExistence type="predicted"/>